<dbReference type="RefSeq" id="WP_205088117.1">
    <property type="nucleotide sequence ID" value="NZ_JACJLA010000012.1"/>
</dbReference>
<protein>
    <recommendedName>
        <fullName evidence="1">YqbQ/XkdQ domain-containing protein</fullName>
    </recommendedName>
</protein>
<comment type="caution">
    <text evidence="2">The sequence shown here is derived from an EMBL/GenBank/DDBJ whole genome shotgun (WGS) entry which is preliminary data.</text>
</comment>
<evidence type="ECO:0000313" key="3">
    <source>
        <dbReference type="Proteomes" id="UP000707138"/>
    </source>
</evidence>
<evidence type="ECO:0000259" key="1">
    <source>
        <dbReference type="Pfam" id="PF24032"/>
    </source>
</evidence>
<dbReference type="SUPFAM" id="SSF69279">
    <property type="entry name" value="Phage tail proteins"/>
    <property type="match status" value="1"/>
</dbReference>
<dbReference type="EMBL" id="JACJLA010000012">
    <property type="protein sequence ID" value="MBM6913137.1"/>
    <property type="molecule type" value="Genomic_DNA"/>
</dbReference>
<dbReference type="Proteomes" id="UP000707138">
    <property type="component" value="Unassembled WGS sequence"/>
</dbReference>
<keyword evidence="3" id="KW-1185">Reference proteome</keyword>
<feature type="domain" description="YqbQ/XkdQ" evidence="1">
    <location>
        <begin position="18"/>
        <end position="307"/>
    </location>
</feature>
<proteinExistence type="predicted"/>
<evidence type="ECO:0000313" key="2">
    <source>
        <dbReference type="EMBL" id="MBM6913137.1"/>
    </source>
</evidence>
<accession>A0ABS2GIM4</accession>
<organism evidence="2 3">
    <name type="scientific">Veillonella magna</name>
    <dbReference type="NCBI Taxonomy" id="464322"/>
    <lineage>
        <taxon>Bacteria</taxon>
        <taxon>Bacillati</taxon>
        <taxon>Bacillota</taxon>
        <taxon>Negativicutes</taxon>
        <taxon>Veillonellales</taxon>
        <taxon>Veillonellaceae</taxon>
        <taxon>Veillonella</taxon>
    </lineage>
</organism>
<name>A0ABS2GIM4_9FIRM</name>
<gene>
    <name evidence="2" type="ORF">H6A01_07375</name>
</gene>
<reference evidence="2 3" key="1">
    <citation type="journal article" date="2021" name="Sci. Rep.">
        <title>The distribution of antibiotic resistance genes in chicken gut microbiota commensals.</title>
        <authorList>
            <person name="Juricova H."/>
            <person name="Matiasovicova J."/>
            <person name="Kubasova T."/>
            <person name="Cejkova D."/>
            <person name="Rychlik I."/>
        </authorList>
    </citation>
    <scope>NUCLEOTIDE SEQUENCE [LARGE SCALE GENOMIC DNA]</scope>
    <source>
        <strain evidence="2 3">An537</strain>
    </source>
</reference>
<dbReference type="Pfam" id="PF24032">
    <property type="entry name" value="YQBQ"/>
    <property type="match status" value="1"/>
</dbReference>
<sequence length="326" mass="36785">MIIEHKGNDLSGLVEKSTWSGSRLQVARKLVFEYVFDPRDPNAPQYVMNLGETVQGFSETDSAKPVFQGNIYKIERATQAGRITVTAYDNLFILTKSKSTRKFTNMTAEDIAAAVCAEMGIKVGSLAKTGVKMTFVAADKTGYQMIMMAYTQASKKNKKKYHPVMNVDKLDVIEKGTLIGDFEANQFVNEEDSTYSESIENMINTVKVTDEQGNLKSYERNAEWVSKYSMIMTTYKSNPNRNAQEEVKALMKGPERTGTIDLLGDYRVVSSYSIKIIDMIAQLTGQFFVKSDTHTFENGQHMMRLEIEFENTMNEEKGGDDDGRRK</sequence>
<dbReference type="InterPro" id="IPR056937">
    <property type="entry name" value="YqbQ/XkdQ"/>
</dbReference>